<dbReference type="AlphaFoldDB" id="A0A0S3SVT1"/>
<gene>
    <name evidence="1" type="primary">Vigan.09G024000</name>
    <name evidence="1" type="ORF">VIGAN_09024000</name>
</gene>
<organism evidence="1 2">
    <name type="scientific">Vigna angularis var. angularis</name>
    <dbReference type="NCBI Taxonomy" id="157739"/>
    <lineage>
        <taxon>Eukaryota</taxon>
        <taxon>Viridiplantae</taxon>
        <taxon>Streptophyta</taxon>
        <taxon>Embryophyta</taxon>
        <taxon>Tracheophyta</taxon>
        <taxon>Spermatophyta</taxon>
        <taxon>Magnoliopsida</taxon>
        <taxon>eudicotyledons</taxon>
        <taxon>Gunneridae</taxon>
        <taxon>Pentapetalae</taxon>
        <taxon>rosids</taxon>
        <taxon>fabids</taxon>
        <taxon>Fabales</taxon>
        <taxon>Fabaceae</taxon>
        <taxon>Papilionoideae</taxon>
        <taxon>50 kb inversion clade</taxon>
        <taxon>NPAAA clade</taxon>
        <taxon>indigoferoid/millettioid clade</taxon>
        <taxon>Phaseoleae</taxon>
        <taxon>Vigna</taxon>
    </lineage>
</organism>
<evidence type="ECO:0000313" key="1">
    <source>
        <dbReference type="EMBL" id="BAT96921.1"/>
    </source>
</evidence>
<name>A0A0S3SVT1_PHAAN</name>
<dbReference type="Proteomes" id="UP000291084">
    <property type="component" value="Chromosome 9"/>
</dbReference>
<sequence length="72" mass="8856">PSLCFQHFQPHSNHSTWQIGQQADQQHQRQLKQKHFLLFWETQIQRNHHKQSILAYQEFQYSRRVGHQCAQF</sequence>
<accession>A0A0S3SVT1</accession>
<keyword evidence="2" id="KW-1185">Reference proteome</keyword>
<reference evidence="1 2" key="1">
    <citation type="journal article" date="2015" name="Sci. Rep.">
        <title>The power of single molecule real-time sequencing technology in the de novo assembly of a eukaryotic genome.</title>
        <authorList>
            <person name="Sakai H."/>
            <person name="Naito K."/>
            <person name="Ogiso-Tanaka E."/>
            <person name="Takahashi Y."/>
            <person name="Iseki K."/>
            <person name="Muto C."/>
            <person name="Satou K."/>
            <person name="Teruya K."/>
            <person name="Shiroma A."/>
            <person name="Shimoji M."/>
            <person name="Hirano T."/>
            <person name="Itoh T."/>
            <person name="Kaga A."/>
            <person name="Tomooka N."/>
        </authorList>
    </citation>
    <scope>NUCLEOTIDE SEQUENCE [LARGE SCALE GENOMIC DNA]</scope>
    <source>
        <strain evidence="2">cv. Shumari</strain>
    </source>
</reference>
<protein>
    <submittedName>
        <fullName evidence="1">Uncharacterized protein</fullName>
    </submittedName>
</protein>
<feature type="non-terminal residue" evidence="1">
    <location>
        <position position="1"/>
    </location>
</feature>
<dbReference type="EMBL" id="AP015042">
    <property type="protein sequence ID" value="BAT96921.1"/>
    <property type="molecule type" value="Genomic_DNA"/>
</dbReference>
<evidence type="ECO:0000313" key="2">
    <source>
        <dbReference type="Proteomes" id="UP000291084"/>
    </source>
</evidence>
<proteinExistence type="predicted"/>